<evidence type="ECO:0000313" key="7">
    <source>
        <dbReference type="EMBL" id="MDC5696267.1"/>
    </source>
</evidence>
<feature type="transmembrane region" description="Helical" evidence="5">
    <location>
        <begin position="177"/>
        <end position="196"/>
    </location>
</feature>
<protein>
    <submittedName>
        <fullName evidence="7">MFS transporter</fullName>
    </submittedName>
</protein>
<dbReference type="RefSeq" id="WP_272460843.1">
    <property type="nucleotide sequence ID" value="NZ_JAPFQL010000008.1"/>
</dbReference>
<evidence type="ECO:0000313" key="8">
    <source>
        <dbReference type="Proteomes" id="UP001150259"/>
    </source>
</evidence>
<feature type="transmembrane region" description="Helical" evidence="5">
    <location>
        <begin position="47"/>
        <end position="68"/>
    </location>
</feature>
<dbReference type="PANTHER" id="PTHR23542">
    <property type="match status" value="1"/>
</dbReference>
<gene>
    <name evidence="7" type="ORF">OO014_03285</name>
</gene>
<accession>A0ABT5GDB7</accession>
<feature type="transmembrane region" description="Helical" evidence="5">
    <location>
        <begin position="7"/>
        <end position="27"/>
    </location>
</feature>
<comment type="caution">
    <text evidence="7">The sequence shown here is derived from an EMBL/GenBank/DDBJ whole genome shotgun (WGS) entry which is preliminary data.</text>
</comment>
<dbReference type="PANTHER" id="PTHR23542:SF1">
    <property type="entry name" value="MAJOR FACILITATOR SUPERFAMILY (MFS) PROFILE DOMAIN-CONTAINING PROTEIN"/>
    <property type="match status" value="1"/>
</dbReference>
<dbReference type="Proteomes" id="UP001150259">
    <property type="component" value="Unassembled WGS sequence"/>
</dbReference>
<feature type="transmembrane region" description="Helical" evidence="5">
    <location>
        <begin position="217"/>
        <end position="237"/>
    </location>
</feature>
<dbReference type="Gene3D" id="1.20.1250.20">
    <property type="entry name" value="MFS general substrate transporter like domains"/>
    <property type="match status" value="2"/>
</dbReference>
<feature type="transmembrane region" description="Helical" evidence="5">
    <location>
        <begin position="375"/>
        <end position="397"/>
    </location>
</feature>
<name>A0ABT5GDB7_9MICO</name>
<dbReference type="EMBL" id="JAPFQL010000008">
    <property type="protein sequence ID" value="MDC5696267.1"/>
    <property type="molecule type" value="Genomic_DNA"/>
</dbReference>
<organism evidence="7 8">
    <name type="scientific">Intrasporangium calvum</name>
    <dbReference type="NCBI Taxonomy" id="53358"/>
    <lineage>
        <taxon>Bacteria</taxon>
        <taxon>Bacillati</taxon>
        <taxon>Actinomycetota</taxon>
        <taxon>Actinomycetes</taxon>
        <taxon>Micrococcales</taxon>
        <taxon>Intrasporangiaceae</taxon>
        <taxon>Intrasporangium</taxon>
    </lineage>
</organism>
<feature type="transmembrane region" description="Helical" evidence="5">
    <location>
        <begin position="287"/>
        <end position="304"/>
    </location>
</feature>
<dbReference type="InterPro" id="IPR036259">
    <property type="entry name" value="MFS_trans_sf"/>
</dbReference>
<sequence>MSPLDSYRSLFGLTGPAYVLIAFVARLPLAMGQLGTLLLVAGATGSYGAGGAAAGSLAIANAVGAPVWGAWADRFGQRRVVAVQSLAGAAGLATLLAIVHSPLPWVWSAVASALAGLFLPQIGPLARVRWRPITERTGRPQPRLVETAFSYEGAADEASFVLGPALIGLGVSLASPTVALAAAALVLATFGTWFALHDTAALTHAVTRRTTAAAGRLLTGALTLLCASQFVIGTVFGSVQTGTTVLATSAGSPGLTGYFHALLGVGSVVAGLGMAALPPTWPLPARLGWFAVALLLLAVPLLIVDSLAALVPVLLVLGVSIAPYMITTFTVGERVTPRSRTGAAMTLLAAATGLGYAVGAAVAGRLADWGGHTPAFAVTVAAGAFAVVLSWAGRGVLARALS</sequence>
<evidence type="ECO:0000256" key="5">
    <source>
        <dbReference type="SAM" id="Phobius"/>
    </source>
</evidence>
<evidence type="ECO:0000259" key="6">
    <source>
        <dbReference type="PROSITE" id="PS50850"/>
    </source>
</evidence>
<evidence type="ECO:0000256" key="3">
    <source>
        <dbReference type="ARBA" id="ARBA00022989"/>
    </source>
</evidence>
<feature type="transmembrane region" description="Helical" evidence="5">
    <location>
        <begin position="310"/>
        <end position="331"/>
    </location>
</feature>
<proteinExistence type="predicted"/>
<feature type="domain" description="Major facilitator superfamily (MFS) profile" evidence="6">
    <location>
        <begin position="221"/>
        <end position="402"/>
    </location>
</feature>
<keyword evidence="2 5" id="KW-0812">Transmembrane</keyword>
<comment type="subcellular location">
    <subcellularLocation>
        <location evidence="1">Cell membrane</location>
        <topology evidence="1">Multi-pass membrane protein</topology>
    </subcellularLocation>
</comment>
<reference evidence="7 8" key="1">
    <citation type="submission" date="2022-11" db="EMBL/GenBank/DDBJ databases">
        <title>Anaerobic phenanthrene biodegradation by a DNRA strain PheN6.</title>
        <authorList>
            <person name="Zhang Z."/>
        </authorList>
    </citation>
    <scope>NUCLEOTIDE SEQUENCE [LARGE SCALE GENOMIC DNA]</scope>
    <source>
        <strain evidence="7 8">PheN6</strain>
    </source>
</reference>
<evidence type="ECO:0000256" key="2">
    <source>
        <dbReference type="ARBA" id="ARBA00022692"/>
    </source>
</evidence>
<feature type="transmembrane region" description="Helical" evidence="5">
    <location>
        <begin position="80"/>
        <end position="99"/>
    </location>
</feature>
<feature type="transmembrane region" description="Helical" evidence="5">
    <location>
        <begin position="343"/>
        <end position="363"/>
    </location>
</feature>
<keyword evidence="8" id="KW-1185">Reference proteome</keyword>
<evidence type="ECO:0000256" key="1">
    <source>
        <dbReference type="ARBA" id="ARBA00004651"/>
    </source>
</evidence>
<keyword evidence="3 5" id="KW-1133">Transmembrane helix</keyword>
<evidence type="ECO:0000256" key="4">
    <source>
        <dbReference type="ARBA" id="ARBA00023136"/>
    </source>
</evidence>
<keyword evidence="4 5" id="KW-0472">Membrane</keyword>
<dbReference type="PROSITE" id="PS50850">
    <property type="entry name" value="MFS"/>
    <property type="match status" value="1"/>
</dbReference>
<feature type="transmembrane region" description="Helical" evidence="5">
    <location>
        <begin position="257"/>
        <end position="275"/>
    </location>
</feature>
<dbReference type="InterPro" id="IPR020846">
    <property type="entry name" value="MFS_dom"/>
</dbReference>
<dbReference type="SUPFAM" id="SSF103473">
    <property type="entry name" value="MFS general substrate transporter"/>
    <property type="match status" value="1"/>
</dbReference>